<evidence type="ECO:0000259" key="14">
    <source>
        <dbReference type="Pfam" id="PF13603"/>
    </source>
</evidence>
<dbReference type="InterPro" id="IPR013155">
    <property type="entry name" value="M/V/L/I-tRNA-synth_anticd-bd"/>
</dbReference>
<dbReference type="PANTHER" id="PTHR43740">
    <property type="entry name" value="LEUCYL-TRNA SYNTHETASE"/>
    <property type="match status" value="1"/>
</dbReference>
<dbReference type="NCBIfam" id="TIGR00396">
    <property type="entry name" value="leuS_bact"/>
    <property type="match status" value="1"/>
</dbReference>
<dbReference type="InterPro" id="IPR002302">
    <property type="entry name" value="Leu-tRNA-ligase"/>
</dbReference>
<dbReference type="SUPFAM" id="SSF50677">
    <property type="entry name" value="ValRS/IleRS/LeuRS editing domain"/>
    <property type="match status" value="1"/>
</dbReference>
<comment type="caution">
    <text evidence="9">Lacks conserved residue(s) required for the propagation of feature annotation.</text>
</comment>
<evidence type="ECO:0000256" key="4">
    <source>
        <dbReference type="ARBA" id="ARBA00022741"/>
    </source>
</evidence>
<sequence length="811" mass="93559">MYNHNKIEKKWQKYWLDNNTYQFLDNKSQKKFYALDMFPYPSGKGLHVGHPKGYTATDIISRFKRLNGFNVLHPIGWDAFGLPAEQYALETNNHPRTFTQTNIDHFRSQLQKLGFCFDYDKEVNTTDPKYFKWTQWIFLQLFKRGLAEIKEVDVNWCEKLGTVLANEEVLIDKEGNRVSERGSHPVVRKPMKQWVLKITEYADKLLEGLEEIDWPESLKHLQKNWIGRMEGTNVDFKVFGSDDKIKVFTTRIDTIYGVSYLALSPKHPLIDVLTTKEQKVEVEAYLDEYNKLSDREIKQLKDKTGVFTGSYAINPINNKRIPIFVSNYVLVGVGTEALMGVPAHDENDFEFAEKFNLDIIPVIECKSEALPYLEDGKHINSLMVNGMVTADAYRTLQQFLINQGIASKQVNYKLRDWLFSRQRYWGEPFPVLFDENNNILADEALPVLLPEMSEFKPSTTGEGPLANATDWLNVDIKGKKYLRDTNTMPQWAGSCWYYIGYLLKNPDGSYTDLDSAEAKERLARWLPVDVYIGGQEHAVLHLLYARFWHRFLYDIGVVPTKEPFYKVINQGMILGEDGEKMSKSKGNVLNPDDIIESHGADALRLYEMFMGPLTSSMAWKNESLDGVRKWLDRVYRLYMERDTLDIATVTTEADVNEDLVVAYNLMVKKVTDNLNDNNFNIGISEMMIFINQVYKTKQFYVEYMKNFAIILSCYAPHLAEEIYHSLDNDETVSVTKLNWPTFDEAKTVATTINIPVVINGKPRDIISVSVDTPEDKLLELALNQDKVKAYINDKPLKKTIVVVNKIVNLII</sequence>
<comment type="similarity">
    <text evidence="1 9 10">Belongs to the class-I aminoacyl-tRNA synthetase family.</text>
</comment>
<organism evidence="15 16">
    <name type="scientific">Ureaplasma ceti</name>
    <dbReference type="NCBI Taxonomy" id="3119530"/>
    <lineage>
        <taxon>Bacteria</taxon>
        <taxon>Bacillati</taxon>
        <taxon>Mycoplasmatota</taxon>
        <taxon>Mycoplasmoidales</taxon>
        <taxon>Mycoplasmoidaceae</taxon>
        <taxon>Ureaplasma</taxon>
    </lineage>
</organism>
<dbReference type="HAMAP" id="MF_00049_B">
    <property type="entry name" value="Leu_tRNA_synth_B"/>
    <property type="match status" value="1"/>
</dbReference>
<keyword evidence="4 9" id="KW-0547">Nucleotide-binding</keyword>
<dbReference type="CDD" id="cd07958">
    <property type="entry name" value="Anticodon_Ia_Leu_BEm"/>
    <property type="match status" value="1"/>
</dbReference>
<dbReference type="InterPro" id="IPR015413">
    <property type="entry name" value="Methionyl/Leucyl_tRNA_Synth"/>
</dbReference>
<dbReference type="Gene3D" id="3.10.20.590">
    <property type="match status" value="1"/>
</dbReference>
<dbReference type="PANTHER" id="PTHR43740:SF2">
    <property type="entry name" value="LEUCINE--TRNA LIGASE, MITOCHONDRIAL"/>
    <property type="match status" value="1"/>
</dbReference>
<feature type="domain" description="Methionyl/Leucyl tRNA synthetase" evidence="13">
    <location>
        <begin position="38"/>
        <end position="169"/>
    </location>
</feature>
<dbReference type="PRINTS" id="PR00985">
    <property type="entry name" value="TRNASYNTHLEU"/>
</dbReference>
<dbReference type="Pfam" id="PF08264">
    <property type="entry name" value="Anticodon_1"/>
    <property type="match status" value="1"/>
</dbReference>
<keyword evidence="3 9" id="KW-0436">Ligase</keyword>
<feature type="short sequence motif" description="'KMSKS' region" evidence="9">
    <location>
        <begin position="580"/>
        <end position="584"/>
    </location>
</feature>
<dbReference type="Pfam" id="PF09334">
    <property type="entry name" value="tRNA-synt_1g"/>
    <property type="match status" value="1"/>
</dbReference>
<feature type="binding site" evidence="9">
    <location>
        <position position="583"/>
    </location>
    <ligand>
        <name>ATP</name>
        <dbReference type="ChEBI" id="CHEBI:30616"/>
    </ligand>
</feature>
<evidence type="ECO:0000256" key="8">
    <source>
        <dbReference type="ARBA" id="ARBA00047469"/>
    </source>
</evidence>
<dbReference type="EC" id="6.1.1.4" evidence="9"/>
<evidence type="ECO:0000259" key="12">
    <source>
        <dbReference type="Pfam" id="PF08264"/>
    </source>
</evidence>
<reference evidence="15" key="1">
    <citation type="submission" date="2024-02" db="EMBL/GenBank/DDBJ databases">
        <title>Draft genome sequence of new strains in genus Ureaplasma.</title>
        <authorList>
            <person name="Nakajima Y."/>
            <person name="Segawa T."/>
        </authorList>
    </citation>
    <scope>NUCLEOTIDE SEQUENCE [LARGE SCALE GENOMIC DNA]</scope>
    <source>
        <strain evidence="15">OM1</strain>
    </source>
</reference>
<gene>
    <name evidence="9 15" type="primary">leuS</name>
    <name evidence="15" type="ORF">UREOM_1290</name>
</gene>
<keyword evidence="16" id="KW-1185">Reference proteome</keyword>
<dbReference type="Gene3D" id="1.10.730.10">
    <property type="entry name" value="Isoleucyl-tRNA Synthetase, Domain 1"/>
    <property type="match status" value="1"/>
</dbReference>
<proteinExistence type="inferred from homology"/>
<dbReference type="InterPro" id="IPR009080">
    <property type="entry name" value="tRNAsynth_Ia_anticodon-bd"/>
</dbReference>
<dbReference type="SUPFAM" id="SSF47323">
    <property type="entry name" value="Anticodon-binding domain of a subclass of class I aminoacyl-tRNA synthetases"/>
    <property type="match status" value="1"/>
</dbReference>
<evidence type="ECO:0000259" key="13">
    <source>
        <dbReference type="Pfam" id="PF09334"/>
    </source>
</evidence>
<dbReference type="Proteomes" id="UP001449582">
    <property type="component" value="Unassembled WGS sequence"/>
</dbReference>
<evidence type="ECO:0000256" key="10">
    <source>
        <dbReference type="RuleBase" id="RU363035"/>
    </source>
</evidence>
<dbReference type="Pfam" id="PF13603">
    <property type="entry name" value="tRNA-synt_1_2"/>
    <property type="match status" value="1"/>
</dbReference>
<evidence type="ECO:0000256" key="7">
    <source>
        <dbReference type="ARBA" id="ARBA00023146"/>
    </source>
</evidence>
<evidence type="ECO:0000256" key="1">
    <source>
        <dbReference type="ARBA" id="ARBA00005594"/>
    </source>
</evidence>
<evidence type="ECO:0000313" key="16">
    <source>
        <dbReference type="Proteomes" id="UP001449582"/>
    </source>
</evidence>
<comment type="catalytic activity">
    <reaction evidence="8 9">
        <text>tRNA(Leu) + L-leucine + ATP = L-leucyl-tRNA(Leu) + AMP + diphosphate</text>
        <dbReference type="Rhea" id="RHEA:11688"/>
        <dbReference type="Rhea" id="RHEA-COMP:9613"/>
        <dbReference type="Rhea" id="RHEA-COMP:9622"/>
        <dbReference type="ChEBI" id="CHEBI:30616"/>
        <dbReference type="ChEBI" id="CHEBI:33019"/>
        <dbReference type="ChEBI" id="CHEBI:57427"/>
        <dbReference type="ChEBI" id="CHEBI:78442"/>
        <dbReference type="ChEBI" id="CHEBI:78494"/>
        <dbReference type="ChEBI" id="CHEBI:456215"/>
        <dbReference type="EC" id="6.1.1.4"/>
    </reaction>
</comment>
<dbReference type="InterPro" id="IPR002300">
    <property type="entry name" value="aa-tRNA-synth_Ia"/>
</dbReference>
<keyword evidence="7 9" id="KW-0030">Aminoacyl-tRNA synthetase</keyword>
<feature type="domain" description="Leucyl-tRNA synthetase editing" evidence="14">
    <location>
        <begin position="223"/>
        <end position="398"/>
    </location>
</feature>
<evidence type="ECO:0000313" key="15">
    <source>
        <dbReference type="EMBL" id="GAA5414418.1"/>
    </source>
</evidence>
<dbReference type="CDD" id="cd00812">
    <property type="entry name" value="LeuRS_core"/>
    <property type="match status" value="1"/>
</dbReference>
<evidence type="ECO:0000256" key="2">
    <source>
        <dbReference type="ARBA" id="ARBA00022490"/>
    </source>
</evidence>
<dbReference type="InterPro" id="IPR014729">
    <property type="entry name" value="Rossmann-like_a/b/a_fold"/>
</dbReference>
<evidence type="ECO:0000256" key="5">
    <source>
        <dbReference type="ARBA" id="ARBA00022840"/>
    </source>
</evidence>
<evidence type="ECO:0000259" key="11">
    <source>
        <dbReference type="Pfam" id="PF00133"/>
    </source>
</evidence>
<evidence type="ECO:0000256" key="9">
    <source>
        <dbReference type="HAMAP-Rule" id="MF_00049"/>
    </source>
</evidence>
<dbReference type="Pfam" id="PF00133">
    <property type="entry name" value="tRNA-synt_1"/>
    <property type="match status" value="1"/>
</dbReference>
<keyword evidence="6 9" id="KW-0648">Protein biosynthesis</keyword>
<dbReference type="RefSeq" id="WP_353289583.1">
    <property type="nucleotide sequence ID" value="NZ_BAABQM010000001.1"/>
</dbReference>
<comment type="caution">
    <text evidence="15">The sequence shown here is derived from an EMBL/GenBank/DDBJ whole genome shotgun (WGS) entry which is preliminary data.</text>
</comment>
<dbReference type="PROSITE" id="PS00178">
    <property type="entry name" value="AA_TRNA_LIGASE_I"/>
    <property type="match status" value="1"/>
</dbReference>
<feature type="domain" description="Aminoacyl-tRNA synthetase class Ia" evidence="11">
    <location>
        <begin position="414"/>
        <end position="617"/>
    </location>
</feature>
<name>A0ABP9UB80_9BACT</name>
<keyword evidence="5 9" id="KW-0067">ATP-binding</keyword>
<comment type="subcellular location">
    <subcellularLocation>
        <location evidence="9">Cytoplasm</location>
    </subcellularLocation>
</comment>
<dbReference type="InterPro" id="IPR001412">
    <property type="entry name" value="aa-tRNA-synth_I_CS"/>
</dbReference>
<dbReference type="InterPro" id="IPR009008">
    <property type="entry name" value="Val/Leu/Ile-tRNA-synth_edit"/>
</dbReference>
<dbReference type="EMBL" id="BAABQM010000001">
    <property type="protein sequence ID" value="GAA5414418.1"/>
    <property type="molecule type" value="Genomic_DNA"/>
</dbReference>
<evidence type="ECO:0000256" key="6">
    <source>
        <dbReference type="ARBA" id="ARBA00022917"/>
    </source>
</evidence>
<evidence type="ECO:0000256" key="3">
    <source>
        <dbReference type="ARBA" id="ARBA00022598"/>
    </source>
</evidence>
<feature type="domain" description="Methionyl/Valyl/Leucyl/Isoleucyl-tRNA synthetase anticodon-binding" evidence="12">
    <location>
        <begin position="663"/>
        <end position="776"/>
    </location>
</feature>
<accession>A0ABP9UB80</accession>
<protein>
    <recommendedName>
        <fullName evidence="9">Leucine--tRNA ligase</fullName>
        <ecNumber evidence="9">6.1.1.4</ecNumber>
    </recommendedName>
    <alternativeName>
        <fullName evidence="9">Leucyl-tRNA synthetase</fullName>
        <shortName evidence="9">LeuRS</shortName>
    </alternativeName>
</protein>
<dbReference type="GO" id="GO:0016874">
    <property type="term" value="F:ligase activity"/>
    <property type="evidence" value="ECO:0007669"/>
    <property type="project" value="UniProtKB-KW"/>
</dbReference>
<dbReference type="SUPFAM" id="SSF52374">
    <property type="entry name" value="Nucleotidylyl transferase"/>
    <property type="match status" value="1"/>
</dbReference>
<dbReference type="InterPro" id="IPR025709">
    <property type="entry name" value="Leu_tRNA-synth_edit"/>
</dbReference>
<keyword evidence="2 9" id="KW-0963">Cytoplasm</keyword>
<dbReference type="Gene3D" id="3.40.50.620">
    <property type="entry name" value="HUPs"/>
    <property type="match status" value="2"/>
</dbReference>